<dbReference type="GO" id="GO:0006457">
    <property type="term" value="P:protein folding"/>
    <property type="evidence" value="ECO:0007669"/>
    <property type="project" value="InterPro"/>
</dbReference>
<dbReference type="NCBIfam" id="NF008602">
    <property type="entry name" value="PRK11570.1"/>
    <property type="match status" value="1"/>
</dbReference>
<name>A0A139SJC1_9GAMM</name>
<dbReference type="PANTHER" id="PTHR43811:SF23">
    <property type="entry name" value="FKBP-TYPE 22 KDA PEPTIDYL-PROLYL CIS-TRANS ISOMERASE"/>
    <property type="match status" value="1"/>
</dbReference>
<dbReference type="EC" id="5.2.1.8" evidence="7"/>
<dbReference type="InterPro" id="IPR000774">
    <property type="entry name" value="PPIase_FKBP_N"/>
</dbReference>
<dbReference type="InterPro" id="IPR046357">
    <property type="entry name" value="PPIase_dom_sf"/>
</dbReference>
<feature type="chain" id="PRO_5007299286" description="Peptidyl-prolyl cis-trans isomerase" evidence="8">
    <location>
        <begin position="22"/>
        <end position="230"/>
    </location>
</feature>
<dbReference type="Pfam" id="PF00254">
    <property type="entry name" value="FKBP_C"/>
    <property type="match status" value="1"/>
</dbReference>
<evidence type="ECO:0000256" key="3">
    <source>
        <dbReference type="ARBA" id="ARBA00022729"/>
    </source>
</evidence>
<feature type="signal peptide" evidence="8">
    <location>
        <begin position="1"/>
        <end position="21"/>
    </location>
</feature>
<keyword evidence="3 8" id="KW-0732">Signal</keyword>
<dbReference type="Pfam" id="PF01346">
    <property type="entry name" value="FKBP_N"/>
    <property type="match status" value="1"/>
</dbReference>
<evidence type="ECO:0000256" key="7">
    <source>
        <dbReference type="RuleBase" id="RU003915"/>
    </source>
</evidence>
<dbReference type="Gene3D" id="1.10.287.460">
    <property type="entry name" value="Peptidyl-prolyl cis-trans isomerase, FKBP-type, N-terminal domain"/>
    <property type="match status" value="1"/>
</dbReference>
<evidence type="ECO:0000259" key="9">
    <source>
        <dbReference type="PROSITE" id="PS50059"/>
    </source>
</evidence>
<dbReference type="InterPro" id="IPR036944">
    <property type="entry name" value="PPIase_FKBP_N_sf"/>
</dbReference>
<dbReference type="OrthoDB" id="9814548at2"/>
<evidence type="ECO:0000256" key="1">
    <source>
        <dbReference type="ARBA" id="ARBA00000971"/>
    </source>
</evidence>
<dbReference type="EMBL" id="LSZO01000211">
    <property type="protein sequence ID" value="KXU34590.1"/>
    <property type="molecule type" value="Genomic_DNA"/>
</dbReference>
<dbReference type="PANTHER" id="PTHR43811">
    <property type="entry name" value="FKBP-TYPE PEPTIDYL-PROLYL CIS-TRANS ISOMERASE FKPA"/>
    <property type="match status" value="1"/>
</dbReference>
<accession>A0A139SJC1</accession>
<dbReference type="AlphaFoldDB" id="A0A139SJC1"/>
<reference evidence="10 11" key="1">
    <citation type="submission" date="2016-02" db="EMBL/GenBank/DDBJ databases">
        <authorList>
            <person name="Wen L."/>
            <person name="He K."/>
            <person name="Yang H."/>
        </authorList>
    </citation>
    <scope>NUCLEOTIDE SEQUENCE [LARGE SCALE GENOMIC DNA]</scope>
    <source>
        <strain evidence="10 11">CV58</strain>
    </source>
</reference>
<keyword evidence="11" id="KW-1185">Reference proteome</keyword>
<keyword evidence="4 6" id="KW-0697">Rotamase</keyword>
<organism evidence="10 11">
    <name type="scientific">Ventosimonas gracilis</name>
    <dbReference type="NCBI Taxonomy" id="1680762"/>
    <lineage>
        <taxon>Bacteria</taxon>
        <taxon>Pseudomonadati</taxon>
        <taxon>Pseudomonadota</taxon>
        <taxon>Gammaproteobacteria</taxon>
        <taxon>Pseudomonadales</taxon>
        <taxon>Ventosimonadaceae</taxon>
        <taxon>Ventosimonas</taxon>
    </lineage>
</organism>
<evidence type="ECO:0000256" key="5">
    <source>
        <dbReference type="ARBA" id="ARBA00023235"/>
    </source>
</evidence>
<dbReference type="InterPro" id="IPR001179">
    <property type="entry name" value="PPIase_FKBP_dom"/>
</dbReference>
<comment type="caution">
    <text evidence="10">The sequence shown here is derived from an EMBL/GenBank/DDBJ whole genome shotgun (WGS) entry which is preliminary data.</text>
</comment>
<dbReference type="SUPFAM" id="SSF54534">
    <property type="entry name" value="FKBP-like"/>
    <property type="match status" value="1"/>
</dbReference>
<dbReference type="GO" id="GO:0003755">
    <property type="term" value="F:peptidyl-prolyl cis-trans isomerase activity"/>
    <property type="evidence" value="ECO:0007669"/>
    <property type="project" value="UniProtKB-UniRule"/>
</dbReference>
<evidence type="ECO:0000313" key="10">
    <source>
        <dbReference type="EMBL" id="KXU34590.1"/>
    </source>
</evidence>
<protein>
    <recommendedName>
        <fullName evidence="7">Peptidyl-prolyl cis-trans isomerase</fullName>
        <ecNumber evidence="7">5.2.1.8</ecNumber>
    </recommendedName>
</protein>
<keyword evidence="5 6" id="KW-0413">Isomerase</keyword>
<dbReference type="RefSeq" id="WP_068392868.1">
    <property type="nucleotide sequence ID" value="NZ_LSZO01000211.1"/>
</dbReference>
<gene>
    <name evidence="10" type="ORF">AXE65_07045</name>
</gene>
<comment type="similarity">
    <text evidence="2 7">Belongs to the FKBP-type PPIase family.</text>
</comment>
<evidence type="ECO:0000256" key="2">
    <source>
        <dbReference type="ARBA" id="ARBA00006577"/>
    </source>
</evidence>
<evidence type="ECO:0000256" key="6">
    <source>
        <dbReference type="PROSITE-ProRule" id="PRU00277"/>
    </source>
</evidence>
<dbReference type="Gene3D" id="3.10.50.40">
    <property type="match status" value="1"/>
</dbReference>
<dbReference type="FunFam" id="3.10.50.40:FF:000045">
    <property type="entry name" value="Peptidyl-prolyl cis-trans isomerase"/>
    <property type="match status" value="1"/>
</dbReference>
<comment type="catalytic activity">
    <reaction evidence="1 6 7">
        <text>[protein]-peptidylproline (omega=180) = [protein]-peptidylproline (omega=0)</text>
        <dbReference type="Rhea" id="RHEA:16237"/>
        <dbReference type="Rhea" id="RHEA-COMP:10747"/>
        <dbReference type="Rhea" id="RHEA-COMP:10748"/>
        <dbReference type="ChEBI" id="CHEBI:83833"/>
        <dbReference type="ChEBI" id="CHEBI:83834"/>
        <dbReference type="EC" id="5.2.1.8"/>
    </reaction>
</comment>
<evidence type="ECO:0000256" key="4">
    <source>
        <dbReference type="ARBA" id="ARBA00023110"/>
    </source>
</evidence>
<dbReference type="PROSITE" id="PS50059">
    <property type="entry name" value="FKBP_PPIASE"/>
    <property type="match status" value="1"/>
</dbReference>
<feature type="domain" description="PPIase FKBP-type" evidence="9">
    <location>
        <begin position="142"/>
        <end position="228"/>
    </location>
</feature>
<evidence type="ECO:0000313" key="11">
    <source>
        <dbReference type="Proteomes" id="UP000072660"/>
    </source>
</evidence>
<dbReference type="Proteomes" id="UP000072660">
    <property type="component" value="Unassembled WGS sequence"/>
</dbReference>
<sequence length="230" mass="24652">MKQPYFAAAFVLLGLSFSAVAAPLDIKKGTEPQKAAYGIGLNMGKSLAQGGLNDLDLKALFLGIEDALGNKESRLSDSELDAAFVFLQRDTEEKLAKLGEENAAAGKKFLETNGKRKGVVTTASGLQYEVLKKATGAKPKETDVVSVHYEGKLIDGKVFDSSIARGEPVEFPLGGVIKGWTEGLQLMQVGEKYRLYLPGNLAYGEQSPSADIPPNSVLVFDVELLGIKEQ</sequence>
<proteinExistence type="inferred from homology"/>
<evidence type="ECO:0000256" key="8">
    <source>
        <dbReference type="SAM" id="SignalP"/>
    </source>
</evidence>